<dbReference type="RefSeq" id="WP_156805695.1">
    <property type="nucleotide sequence ID" value="NZ_JBHSOJ010000016.1"/>
</dbReference>
<evidence type="ECO:0000259" key="2">
    <source>
        <dbReference type="Pfam" id="PF21027"/>
    </source>
</evidence>
<feature type="domain" description="Cellulose-binding Sde182 C-terminal" evidence="2">
    <location>
        <begin position="377"/>
        <end position="487"/>
    </location>
</feature>
<keyword evidence="4" id="KW-1185">Reference proteome</keyword>
<dbReference type="InterPro" id="IPR013783">
    <property type="entry name" value="Ig-like_fold"/>
</dbReference>
<name>A0ABW0UFW6_9STRE</name>
<dbReference type="Pfam" id="PF21027">
    <property type="entry name" value="Sde0182_C"/>
    <property type="match status" value="1"/>
</dbReference>
<comment type="caution">
    <text evidence="3">The sequence shown here is derived from an EMBL/GenBank/DDBJ whole genome shotgun (WGS) entry which is preliminary data.</text>
</comment>
<dbReference type="InterPro" id="IPR036452">
    <property type="entry name" value="Ribo_hydro-like"/>
</dbReference>
<reference evidence="4" key="1">
    <citation type="journal article" date="2019" name="Int. J. Syst. Evol. Microbiol.">
        <title>The Global Catalogue of Microorganisms (GCM) 10K type strain sequencing project: providing services to taxonomists for standard genome sequencing and annotation.</title>
        <authorList>
            <consortium name="The Broad Institute Genomics Platform"/>
            <consortium name="The Broad Institute Genome Sequencing Center for Infectious Disease"/>
            <person name="Wu L."/>
            <person name="Ma J."/>
        </authorList>
    </citation>
    <scope>NUCLEOTIDE SEQUENCE [LARGE SCALE GENOMIC DNA]</scope>
    <source>
        <strain evidence="4">DT43</strain>
    </source>
</reference>
<dbReference type="Pfam" id="PF07632">
    <property type="entry name" value="Sde182_NH-like"/>
    <property type="match status" value="1"/>
</dbReference>
<gene>
    <name evidence="3" type="ORF">ACFPQ3_04310</name>
</gene>
<dbReference type="InterPro" id="IPR048527">
    <property type="entry name" value="Sde182_C"/>
</dbReference>
<dbReference type="SUPFAM" id="SSF53590">
    <property type="entry name" value="Nucleoside hydrolase"/>
    <property type="match status" value="1"/>
</dbReference>
<accession>A0ABW0UFW6</accession>
<organism evidence="3 4">
    <name type="scientific">Streptococcus caledonicus</name>
    <dbReference type="NCBI Taxonomy" id="2614158"/>
    <lineage>
        <taxon>Bacteria</taxon>
        <taxon>Bacillati</taxon>
        <taxon>Bacillota</taxon>
        <taxon>Bacilli</taxon>
        <taxon>Lactobacillales</taxon>
        <taxon>Streptococcaceae</taxon>
        <taxon>Streptococcus</taxon>
    </lineage>
</organism>
<dbReference type="EMBL" id="JBHSOJ010000016">
    <property type="protein sequence ID" value="MFC5630826.1"/>
    <property type="molecule type" value="Genomic_DNA"/>
</dbReference>
<sequence length="488" mass="56181">MKKLKLRTVVTTDGEIDDMDSFIRFLLYSNDVDVAGIILTSSMFHYRGTAEKPAYRWTGETWIPELIAKYGHVYPNLMKHDPTFPTPESLLSVYRIGNVDDVSDMTEETEGSNFLADLILDDDDRPLYIQTWGGTNTTARALKSIQERYEGTADWDTIKKKVEDKVVLYIILDQDGTYGDYISKNWNIKTLNDSLNFGYFAYGWKGLPEAFRASLNADWHLTHLKNKGPLLDQYALIGDGYYLEGEVESEQFGQQAWLNQHPDYEAYDFISEGDSPSYFYLLQTSLRGFENPGFGGWGGRFREISPNTFTTNQTIDYNPYTKRFEQEYSLYRWIPDIQADLAARAQWCITDDFKSVTHYPQVKVAKKDIQAEPGQIITLQAKASDLNGYSLNYHWWCYHEASSYWDFSNLELESDVFRLGDMDHVSSWHSKEMEIDWALPLTGEDTPVVQFTVPEDAKPGQTLHMILEVSNVADLPLKTYERVIVTVK</sequence>
<dbReference type="Proteomes" id="UP001596110">
    <property type="component" value="Unassembled WGS sequence"/>
</dbReference>
<dbReference type="InterPro" id="IPR011483">
    <property type="entry name" value="Sde182_NH-like"/>
</dbReference>
<dbReference type="Gene3D" id="3.90.245.10">
    <property type="entry name" value="Ribonucleoside hydrolase-like"/>
    <property type="match status" value="1"/>
</dbReference>
<evidence type="ECO:0000259" key="1">
    <source>
        <dbReference type="Pfam" id="PF07632"/>
    </source>
</evidence>
<protein>
    <submittedName>
        <fullName evidence="3">DUF1593 domain-containing protein</fullName>
    </submittedName>
</protein>
<dbReference type="Gene3D" id="2.60.40.10">
    <property type="entry name" value="Immunoglobulins"/>
    <property type="match status" value="1"/>
</dbReference>
<feature type="domain" description="Cellulose-binding Sde182 nucleoside hydrolase-like" evidence="1">
    <location>
        <begin position="7"/>
        <end position="301"/>
    </location>
</feature>
<evidence type="ECO:0000313" key="4">
    <source>
        <dbReference type="Proteomes" id="UP001596110"/>
    </source>
</evidence>
<proteinExistence type="predicted"/>
<evidence type="ECO:0000313" key="3">
    <source>
        <dbReference type="EMBL" id="MFC5630826.1"/>
    </source>
</evidence>